<dbReference type="InterPro" id="IPR038107">
    <property type="entry name" value="Glycos_transf_N_sf"/>
</dbReference>
<dbReference type="PANTHER" id="PTHR42755:SF1">
    <property type="entry name" value="3-DEOXY-D-MANNO-OCTULOSONIC ACID TRANSFERASE, MITOCHONDRIAL-RELATED"/>
    <property type="match status" value="1"/>
</dbReference>
<evidence type="ECO:0000259" key="8">
    <source>
        <dbReference type="Pfam" id="PF04413"/>
    </source>
</evidence>
<dbReference type="Gene3D" id="3.40.50.2000">
    <property type="entry name" value="Glycogen Phosphorylase B"/>
    <property type="match status" value="1"/>
</dbReference>
<protein>
    <recommendedName>
        <fullName evidence="3 7">3-deoxy-D-manno-octulosonic acid transferase</fullName>
        <shortName evidence="7">Kdo transferase</shortName>
        <ecNumber evidence="2 7">2.4.99.12</ecNumber>
    </recommendedName>
    <alternativeName>
        <fullName evidence="5 7">Lipid IV(A) 3-deoxy-D-manno-octulosonic acid transferase</fullName>
    </alternativeName>
</protein>
<evidence type="ECO:0000256" key="5">
    <source>
        <dbReference type="ARBA" id="ARBA00031445"/>
    </source>
</evidence>
<evidence type="ECO:0000256" key="7">
    <source>
        <dbReference type="RuleBase" id="RU365103"/>
    </source>
</evidence>
<accession>A0ABT1MDR4</accession>
<dbReference type="SUPFAM" id="SSF53756">
    <property type="entry name" value="UDP-Glycosyltransferase/glycogen phosphorylase"/>
    <property type="match status" value="1"/>
</dbReference>
<organism evidence="9 10">
    <name type="scientific">Coprobacter tertius</name>
    <dbReference type="NCBI Taxonomy" id="2944915"/>
    <lineage>
        <taxon>Bacteria</taxon>
        <taxon>Pseudomonadati</taxon>
        <taxon>Bacteroidota</taxon>
        <taxon>Bacteroidia</taxon>
        <taxon>Bacteroidales</taxon>
        <taxon>Barnesiellaceae</taxon>
        <taxon>Coprobacter</taxon>
    </lineage>
</organism>
<comment type="catalytic activity">
    <reaction evidence="6 7">
        <text>lipid IVA (E. coli) + CMP-3-deoxy-beta-D-manno-octulosonate = alpha-Kdo-(2-&gt;6)-lipid IVA (E. coli) + CMP + H(+)</text>
        <dbReference type="Rhea" id="RHEA:28066"/>
        <dbReference type="ChEBI" id="CHEBI:15378"/>
        <dbReference type="ChEBI" id="CHEBI:58603"/>
        <dbReference type="ChEBI" id="CHEBI:60364"/>
        <dbReference type="ChEBI" id="CHEBI:60377"/>
        <dbReference type="ChEBI" id="CHEBI:85987"/>
        <dbReference type="EC" id="2.4.99.12"/>
    </reaction>
</comment>
<evidence type="ECO:0000256" key="2">
    <source>
        <dbReference type="ARBA" id="ARBA00012621"/>
    </source>
</evidence>
<keyword evidence="7" id="KW-1003">Cell membrane</keyword>
<evidence type="ECO:0000313" key="9">
    <source>
        <dbReference type="EMBL" id="MCP9610768.1"/>
    </source>
</evidence>
<dbReference type="RefSeq" id="WP_255025349.1">
    <property type="nucleotide sequence ID" value="NZ_JANDHW010000001.1"/>
</dbReference>
<dbReference type="EMBL" id="JANDHW010000001">
    <property type="protein sequence ID" value="MCP9610768.1"/>
    <property type="molecule type" value="Genomic_DNA"/>
</dbReference>
<dbReference type="Pfam" id="PF04413">
    <property type="entry name" value="Glycos_transf_N"/>
    <property type="match status" value="1"/>
</dbReference>
<evidence type="ECO:0000256" key="4">
    <source>
        <dbReference type="ARBA" id="ARBA00022679"/>
    </source>
</evidence>
<feature type="domain" description="3-deoxy-D-manno-octulosonic-acid transferase N-terminal" evidence="8">
    <location>
        <begin position="47"/>
        <end position="206"/>
    </location>
</feature>
<keyword evidence="7" id="KW-0472">Membrane</keyword>
<dbReference type="Proteomes" id="UP001205603">
    <property type="component" value="Unassembled WGS sequence"/>
</dbReference>
<gene>
    <name evidence="9" type="ORF">NMU02_01505</name>
</gene>
<evidence type="ECO:0000256" key="3">
    <source>
        <dbReference type="ARBA" id="ARBA00019077"/>
    </source>
</evidence>
<name>A0ABT1MDR4_9BACT</name>
<comment type="subcellular location">
    <subcellularLocation>
        <location evidence="7">Cell membrane</location>
    </subcellularLocation>
</comment>
<evidence type="ECO:0000256" key="6">
    <source>
        <dbReference type="ARBA" id="ARBA00049183"/>
    </source>
</evidence>
<sequence>MKALYNFGIFIYKTLVTVVSVKNKKARKLCAGHKRIFSYLEANAVPEGGYIWIHASSLGEFEQGRPIIEALKNNFPERKILVTFFSPSGYEVRKDYAEADLICYLPFDLPGNVRRFLDIVKPSQAIFIKYEFWANYLNELKKREIPTYIVSAIFRPSQIFFRPYGGYFRKVLRNFTRLYVQDEPSRELLSQIGVDRVTVVGDTRFDRVADIRSRSKSLPLVEMFSEGKTTLIAGSSWPKDEDIFIPYLNAHSELKLVIAPHEIHPGHLDYIKEKLKRRYVLYSEADENSVREADCLIIDCFGLLSSIYKYGDVAYVGGGFGAGIHNVPEAAVYGIPVIFGPNYKKFKEAKELLACGGSFTIKSNEEFDCIMDRFLTDTSVMSKAGEIAGSYIYGNIGASARIIKDLYGIDMKNGEDR</sequence>
<evidence type="ECO:0000256" key="1">
    <source>
        <dbReference type="ARBA" id="ARBA00004713"/>
    </source>
</evidence>
<keyword evidence="10" id="KW-1185">Reference proteome</keyword>
<dbReference type="InterPro" id="IPR007507">
    <property type="entry name" value="Glycos_transf_N"/>
</dbReference>
<dbReference type="GO" id="GO:0016740">
    <property type="term" value="F:transferase activity"/>
    <property type="evidence" value="ECO:0007669"/>
    <property type="project" value="UniProtKB-KW"/>
</dbReference>
<dbReference type="EC" id="2.4.99.12" evidence="2 7"/>
<dbReference type="PANTHER" id="PTHR42755">
    <property type="entry name" value="3-DEOXY-MANNO-OCTULOSONATE CYTIDYLYLTRANSFERASE"/>
    <property type="match status" value="1"/>
</dbReference>
<reference evidence="9 10" key="1">
    <citation type="submission" date="2022-07" db="EMBL/GenBank/DDBJ databases">
        <title>Fecal culturing of patients with breast cancer.</title>
        <authorList>
            <person name="Teng N.M.Y."/>
            <person name="Kiu R."/>
            <person name="Evans R."/>
            <person name="Baker D.J."/>
            <person name="Zenner C."/>
            <person name="Robinson S.D."/>
            <person name="Hall L.J."/>
        </authorList>
    </citation>
    <scope>NUCLEOTIDE SEQUENCE [LARGE SCALE GENOMIC DNA]</scope>
    <source>
        <strain evidence="9 10">LH1063</strain>
    </source>
</reference>
<dbReference type="Gene3D" id="3.40.50.11720">
    <property type="entry name" value="3-Deoxy-D-manno-octulosonic-acid transferase, N-terminal domain"/>
    <property type="match status" value="1"/>
</dbReference>
<comment type="caution">
    <text evidence="9">The sequence shown here is derived from an EMBL/GenBank/DDBJ whole genome shotgun (WGS) entry which is preliminary data.</text>
</comment>
<evidence type="ECO:0000313" key="10">
    <source>
        <dbReference type="Proteomes" id="UP001205603"/>
    </source>
</evidence>
<comment type="similarity">
    <text evidence="7">Belongs to the glycosyltransferase group 1 family.</text>
</comment>
<keyword evidence="7" id="KW-0448">Lipopolysaccharide biosynthesis</keyword>
<proteinExistence type="inferred from homology"/>
<comment type="function">
    <text evidence="7">Involved in lipopolysaccharide (LPS) biosynthesis. Catalyzes the transfer of 3-deoxy-D-manno-octulosonate (Kdo) residue(s) from CMP-Kdo to lipid IV(A), the tetraacyldisaccharide-1,4'-bisphosphate precursor of lipid A.</text>
</comment>
<dbReference type="InterPro" id="IPR039901">
    <property type="entry name" value="Kdotransferase"/>
</dbReference>
<keyword evidence="4 7" id="KW-0808">Transferase</keyword>
<comment type="pathway">
    <text evidence="1 7">Bacterial outer membrane biogenesis; LPS core biosynthesis.</text>
</comment>